<accession>A0A4R6MZ37</accession>
<dbReference type="GO" id="GO:0016829">
    <property type="term" value="F:lyase activity"/>
    <property type="evidence" value="ECO:0007669"/>
    <property type="project" value="UniProtKB-KW"/>
</dbReference>
<comment type="catalytic activity">
    <reaction evidence="10">
        <text>5-[(5-phospho-1-deoxy-D-ribulos-1-ylimino)methylamino]-1-(5-phospho-beta-D-ribosyl)imidazole-4-carboxamide + L-glutamine = D-erythro-1-(imidazol-4-yl)glycerol 3-phosphate + 5-amino-1-(5-phospho-beta-D-ribosyl)imidazole-4-carboxamide + L-glutamate + H(+)</text>
        <dbReference type="Rhea" id="RHEA:24793"/>
        <dbReference type="ChEBI" id="CHEBI:15378"/>
        <dbReference type="ChEBI" id="CHEBI:29985"/>
        <dbReference type="ChEBI" id="CHEBI:58278"/>
        <dbReference type="ChEBI" id="CHEBI:58359"/>
        <dbReference type="ChEBI" id="CHEBI:58475"/>
        <dbReference type="ChEBI" id="CHEBI:58525"/>
        <dbReference type="EC" id="4.3.2.10"/>
    </reaction>
</comment>
<dbReference type="Gene3D" id="3.20.20.70">
    <property type="entry name" value="Aldolase class I"/>
    <property type="match status" value="1"/>
</dbReference>
<dbReference type="EC" id="4.3.2.10" evidence="4"/>
<dbReference type="OrthoDB" id="9781903at2"/>
<dbReference type="InterPro" id="IPR004651">
    <property type="entry name" value="HisF"/>
</dbReference>
<dbReference type="InterPro" id="IPR006062">
    <property type="entry name" value="His_biosynth"/>
</dbReference>
<comment type="pathway">
    <text evidence="1">Amino-acid biosynthesis; L-histidine biosynthesis; L-histidine from 5-phospho-alpha-D-ribose 1-diphosphate: step 5/9.</text>
</comment>
<dbReference type="SUPFAM" id="SSF51366">
    <property type="entry name" value="Ribulose-phoshate binding barrel"/>
    <property type="match status" value="1"/>
</dbReference>
<comment type="subunit">
    <text evidence="3">Heterodimer of HisH and HisF.</text>
</comment>
<comment type="caution">
    <text evidence="12">The sequence shown here is derived from an EMBL/GenBank/DDBJ whole genome shotgun (WGS) entry which is preliminary data.</text>
</comment>
<evidence type="ECO:0000256" key="7">
    <source>
        <dbReference type="ARBA" id="ARBA00023239"/>
    </source>
</evidence>
<protein>
    <recommendedName>
        <fullName evidence="4">imidazole glycerol-phosphate synthase</fullName>
        <ecNumber evidence="4">4.3.2.10</ecNumber>
    </recommendedName>
    <alternativeName>
        <fullName evidence="9">IGP synthase cyclase subunit</fullName>
    </alternativeName>
</protein>
<dbReference type="RefSeq" id="WP_133604405.1">
    <property type="nucleotide sequence ID" value="NZ_JAUFPJ010000008.1"/>
</dbReference>
<dbReference type="EMBL" id="SNXE01000007">
    <property type="protein sequence ID" value="TDP07599.1"/>
    <property type="molecule type" value="Genomic_DNA"/>
</dbReference>
<keyword evidence="7" id="KW-0456">Lyase</keyword>
<dbReference type="Pfam" id="PF00977">
    <property type="entry name" value="His_biosynth"/>
    <property type="match status" value="1"/>
</dbReference>
<evidence type="ECO:0000256" key="2">
    <source>
        <dbReference type="ARBA" id="ARBA00009667"/>
    </source>
</evidence>
<keyword evidence="5 11" id="KW-0028">Amino-acid biosynthesis</keyword>
<dbReference type="UniPathway" id="UPA00031">
    <property type="reaction ID" value="UER00010"/>
</dbReference>
<dbReference type="InterPro" id="IPR013785">
    <property type="entry name" value="Aldolase_TIM"/>
</dbReference>
<dbReference type="InterPro" id="IPR050064">
    <property type="entry name" value="IGPS_HisA/HisF"/>
</dbReference>
<comment type="function">
    <text evidence="8">IGPS catalyzes the conversion of PRFAR and glutamine to IGP, AICAR and glutamate. The HisF subunit catalyzes the cyclization activity that produces IGP and AICAR from PRFAR using the ammonia provided by the HisH subunit.</text>
</comment>
<evidence type="ECO:0000256" key="6">
    <source>
        <dbReference type="ARBA" id="ARBA00023102"/>
    </source>
</evidence>
<evidence type="ECO:0000256" key="3">
    <source>
        <dbReference type="ARBA" id="ARBA00011152"/>
    </source>
</evidence>
<evidence type="ECO:0000313" key="12">
    <source>
        <dbReference type="EMBL" id="TDP07599.1"/>
    </source>
</evidence>
<evidence type="ECO:0000256" key="5">
    <source>
        <dbReference type="ARBA" id="ARBA00022605"/>
    </source>
</evidence>
<gene>
    <name evidence="12" type="ORF">DFR39_107132</name>
</gene>
<dbReference type="AlphaFoldDB" id="A0A4R6MZ37"/>
<proteinExistence type="inferred from homology"/>
<keyword evidence="13" id="KW-1185">Reference proteome</keyword>
<dbReference type="CDD" id="cd04731">
    <property type="entry name" value="HisF"/>
    <property type="match status" value="1"/>
</dbReference>
<dbReference type="PANTHER" id="PTHR21235:SF2">
    <property type="entry name" value="IMIDAZOLE GLYCEROL PHOSPHATE SYNTHASE HISHF"/>
    <property type="match status" value="1"/>
</dbReference>
<evidence type="ECO:0000256" key="11">
    <source>
        <dbReference type="RuleBase" id="RU003657"/>
    </source>
</evidence>
<organism evidence="12 13">
    <name type="scientific">Roseateles asaccharophilus</name>
    <dbReference type="NCBI Taxonomy" id="582607"/>
    <lineage>
        <taxon>Bacteria</taxon>
        <taxon>Pseudomonadati</taxon>
        <taxon>Pseudomonadota</taxon>
        <taxon>Betaproteobacteria</taxon>
        <taxon>Burkholderiales</taxon>
        <taxon>Sphaerotilaceae</taxon>
        <taxon>Roseateles</taxon>
    </lineage>
</organism>
<comment type="similarity">
    <text evidence="2 11">Belongs to the HisA/HisF family.</text>
</comment>
<sequence length="261" mass="28016">MLRARFIPTLLLKGSGLYKTVKFKNETYIGDPINAVRIFNDKAVDELILLDIDAHSHGRGPNFDLIADITSEAFVPLCYGGGVTTLEQIERLFKLGVEKIAINSAAVGALTLVSEASKIYGNQSIVVGIDVRKSFFGKHERFIKSAQVNTKEDPVDVALRAEHAGAGELMVYSVDRDGTMQGYDIALTRSVAQAVQVPVIACGGAGSLADMIQVIDEGHAASAAAGSLFVFQGKHRAVLITYPEEQALAQAIAHSKSFEQP</sequence>
<keyword evidence="6 11" id="KW-0368">Histidine biosynthesis</keyword>
<evidence type="ECO:0000313" key="13">
    <source>
        <dbReference type="Proteomes" id="UP000295357"/>
    </source>
</evidence>
<dbReference type="PANTHER" id="PTHR21235">
    <property type="entry name" value="IMIDAZOLE GLYCEROL PHOSPHATE SYNTHASE SUBUNIT HISF/H IGP SYNTHASE SUBUNIT HISF/H"/>
    <property type="match status" value="1"/>
</dbReference>
<dbReference type="GO" id="GO:0000107">
    <property type="term" value="F:imidazoleglycerol-phosphate synthase activity"/>
    <property type="evidence" value="ECO:0007669"/>
    <property type="project" value="InterPro"/>
</dbReference>
<dbReference type="GO" id="GO:0000105">
    <property type="term" value="P:L-histidine biosynthetic process"/>
    <property type="evidence" value="ECO:0007669"/>
    <property type="project" value="UniProtKB-UniPathway"/>
</dbReference>
<dbReference type="NCBIfam" id="NF038364">
    <property type="entry name" value="AglZ_HisF2_fam"/>
    <property type="match status" value="1"/>
</dbReference>
<evidence type="ECO:0000256" key="8">
    <source>
        <dbReference type="ARBA" id="ARBA00025475"/>
    </source>
</evidence>
<evidence type="ECO:0000256" key="4">
    <source>
        <dbReference type="ARBA" id="ARBA00012809"/>
    </source>
</evidence>
<evidence type="ECO:0000256" key="1">
    <source>
        <dbReference type="ARBA" id="ARBA00005091"/>
    </source>
</evidence>
<dbReference type="Proteomes" id="UP000295357">
    <property type="component" value="Unassembled WGS sequence"/>
</dbReference>
<evidence type="ECO:0000256" key="9">
    <source>
        <dbReference type="ARBA" id="ARBA00030264"/>
    </source>
</evidence>
<dbReference type="InterPro" id="IPR011060">
    <property type="entry name" value="RibuloseP-bd_barrel"/>
</dbReference>
<evidence type="ECO:0000256" key="10">
    <source>
        <dbReference type="ARBA" id="ARBA00047838"/>
    </source>
</evidence>
<reference evidence="12 13" key="1">
    <citation type="submission" date="2019-03" db="EMBL/GenBank/DDBJ databases">
        <title>Genomic Encyclopedia of Type Strains, Phase IV (KMG-IV): sequencing the most valuable type-strain genomes for metagenomic binning, comparative biology and taxonomic classification.</title>
        <authorList>
            <person name="Goeker M."/>
        </authorList>
    </citation>
    <scope>NUCLEOTIDE SEQUENCE [LARGE SCALE GENOMIC DNA]</scope>
    <source>
        <strain evidence="12 13">DSM 25082</strain>
    </source>
</reference>
<name>A0A4R6MZ37_9BURK</name>